<sequence length="140" mass="16328">MNRLEPLLLDSDFNIKFFSKLSLVEYYGNPSLLIDAYQCRSHRCLPEFFSVNEVRCRRDEIRLGGKRQKGRGAQTTLPFRPLLKRGKRGNYKERLRTMGHVSGICSSLKTVSGAWVVSPYWSGVRFQEERESFFALFVFH</sequence>
<dbReference type="EMBL" id="BMAW01006936">
    <property type="protein sequence ID" value="GFT01357.1"/>
    <property type="molecule type" value="Genomic_DNA"/>
</dbReference>
<accession>A0A8X6N9R0</accession>
<reference evidence="1" key="1">
    <citation type="submission" date="2020-08" db="EMBL/GenBank/DDBJ databases">
        <title>Multicomponent nature underlies the extraordinary mechanical properties of spider dragline silk.</title>
        <authorList>
            <person name="Kono N."/>
            <person name="Nakamura H."/>
            <person name="Mori M."/>
            <person name="Yoshida Y."/>
            <person name="Ohtoshi R."/>
            <person name="Malay A.D."/>
            <person name="Moran D.A.P."/>
            <person name="Tomita M."/>
            <person name="Numata K."/>
            <person name="Arakawa K."/>
        </authorList>
    </citation>
    <scope>NUCLEOTIDE SEQUENCE</scope>
</reference>
<dbReference type="Proteomes" id="UP000887013">
    <property type="component" value="Unassembled WGS sequence"/>
</dbReference>
<keyword evidence="2" id="KW-1185">Reference proteome</keyword>
<evidence type="ECO:0000313" key="1">
    <source>
        <dbReference type="EMBL" id="GFT01357.1"/>
    </source>
</evidence>
<comment type="caution">
    <text evidence="1">The sequence shown here is derived from an EMBL/GenBank/DDBJ whole genome shotgun (WGS) entry which is preliminary data.</text>
</comment>
<protein>
    <submittedName>
        <fullName evidence="1">Uncharacterized protein</fullName>
    </submittedName>
</protein>
<name>A0A8X6N9R0_NEPPI</name>
<organism evidence="1 2">
    <name type="scientific">Nephila pilipes</name>
    <name type="common">Giant wood spider</name>
    <name type="synonym">Nephila maculata</name>
    <dbReference type="NCBI Taxonomy" id="299642"/>
    <lineage>
        <taxon>Eukaryota</taxon>
        <taxon>Metazoa</taxon>
        <taxon>Ecdysozoa</taxon>
        <taxon>Arthropoda</taxon>
        <taxon>Chelicerata</taxon>
        <taxon>Arachnida</taxon>
        <taxon>Araneae</taxon>
        <taxon>Araneomorphae</taxon>
        <taxon>Entelegynae</taxon>
        <taxon>Araneoidea</taxon>
        <taxon>Nephilidae</taxon>
        <taxon>Nephila</taxon>
    </lineage>
</organism>
<gene>
    <name evidence="1" type="ORF">NPIL_34511</name>
</gene>
<dbReference type="AlphaFoldDB" id="A0A8X6N9R0"/>
<proteinExistence type="predicted"/>
<evidence type="ECO:0000313" key="2">
    <source>
        <dbReference type="Proteomes" id="UP000887013"/>
    </source>
</evidence>